<keyword evidence="2" id="KW-1185">Reference proteome</keyword>
<dbReference type="RefSeq" id="WP_062803013.1">
    <property type="nucleotide sequence ID" value="NZ_CP014845.1"/>
</dbReference>
<dbReference type="EMBL" id="CP014845">
    <property type="protein sequence ID" value="AMR81200.1"/>
    <property type="molecule type" value="Genomic_DNA"/>
</dbReference>
<reference evidence="1 2" key="1">
    <citation type="submission" date="2016-03" db="EMBL/GenBank/DDBJ databases">
        <title>Complete genome sequence of a novel chlorpyrifos degrading bacterium, Cupriavidus nantongensis sp. X1.</title>
        <authorList>
            <person name="Fang L."/>
        </authorList>
    </citation>
    <scope>NUCLEOTIDE SEQUENCE [LARGE SCALE GENOMIC DNA]</scope>
    <source>
        <strain evidence="1 2">X1</strain>
    </source>
</reference>
<dbReference type="OrthoDB" id="8960680at2"/>
<gene>
    <name evidence="1" type="ORF">A2G96_25695</name>
</gene>
<sequence length="280" mass="30328">MTGNAGNAIAHVDLKRITTAADRRGGWLHAVGRTEIAGTLQMQDIVQALGAEAAEQRCIEAGLETLAMAGHPPVRAVVLVGQGRQPALDFYVDADIKTCCTLDRTLQQCIASRFTSVLPPGLAVQVLPLAVYPREGGGHEPGPEAHAWGACARELLSGGEMQQRLAVVCAYLSVLQDAQGLAERLGFLQQNLLDQGQEALSWRLRRHRSVEGRTLAQALEGLARAADGALYEFGTRYSRERASYQIEQMQHVHDQIARFRDSCRLAPAQPGPRHAVRTAG</sequence>
<evidence type="ECO:0000313" key="1">
    <source>
        <dbReference type="EMBL" id="AMR81200.1"/>
    </source>
</evidence>
<name>A0A142JSY8_9BURK</name>
<dbReference type="STRING" id="1796606.A2G96_25695"/>
<protein>
    <submittedName>
        <fullName evidence="1">Uncharacterized protein</fullName>
    </submittedName>
</protein>
<dbReference type="KEGG" id="cnan:A2G96_25695"/>
<dbReference type="AlphaFoldDB" id="A0A142JSY8"/>
<accession>A0A142JSY8</accession>
<dbReference type="Proteomes" id="UP000075238">
    <property type="component" value="Chromosome 2"/>
</dbReference>
<proteinExistence type="predicted"/>
<evidence type="ECO:0000313" key="2">
    <source>
        <dbReference type="Proteomes" id="UP000075238"/>
    </source>
</evidence>
<organism evidence="1 2">
    <name type="scientific">Cupriavidus nantongensis</name>
    <dbReference type="NCBI Taxonomy" id="1796606"/>
    <lineage>
        <taxon>Bacteria</taxon>
        <taxon>Pseudomonadati</taxon>
        <taxon>Pseudomonadota</taxon>
        <taxon>Betaproteobacteria</taxon>
        <taxon>Burkholderiales</taxon>
        <taxon>Burkholderiaceae</taxon>
        <taxon>Cupriavidus</taxon>
    </lineage>
</organism>